<dbReference type="Gramene" id="KZN07369">
    <property type="protein sequence ID" value="KZN07369"/>
    <property type="gene ID" value="DCAR_008206"/>
</dbReference>
<dbReference type="InterPro" id="IPR040404">
    <property type="entry name" value="Phylloplanin-like"/>
</dbReference>
<accession>A0A161XJE4</accession>
<proteinExistence type="predicted"/>
<evidence type="ECO:0000313" key="2">
    <source>
        <dbReference type="Proteomes" id="UP000077755"/>
    </source>
</evidence>
<keyword evidence="2" id="KW-1185">Reference proteome</keyword>
<dbReference type="Proteomes" id="UP000077755">
    <property type="component" value="Chromosome 2"/>
</dbReference>
<organism evidence="1 2">
    <name type="scientific">Daucus carota subsp. sativus</name>
    <name type="common">Carrot</name>
    <dbReference type="NCBI Taxonomy" id="79200"/>
    <lineage>
        <taxon>Eukaryota</taxon>
        <taxon>Viridiplantae</taxon>
        <taxon>Streptophyta</taxon>
        <taxon>Embryophyta</taxon>
        <taxon>Tracheophyta</taxon>
        <taxon>Spermatophyta</taxon>
        <taxon>Magnoliopsida</taxon>
        <taxon>eudicotyledons</taxon>
        <taxon>Gunneridae</taxon>
        <taxon>Pentapetalae</taxon>
        <taxon>asterids</taxon>
        <taxon>campanulids</taxon>
        <taxon>Apiales</taxon>
        <taxon>Apiaceae</taxon>
        <taxon>Apioideae</taxon>
        <taxon>Scandiceae</taxon>
        <taxon>Daucinae</taxon>
        <taxon>Daucus</taxon>
        <taxon>Daucus sect. Daucus</taxon>
    </lineage>
</organism>
<reference evidence="1" key="2">
    <citation type="submission" date="2022-03" db="EMBL/GenBank/DDBJ databases">
        <title>Draft title - Genomic analysis of global carrot germplasm unveils the trajectory of domestication and the origin of high carotenoid orange carrot.</title>
        <authorList>
            <person name="Iorizzo M."/>
            <person name="Ellison S."/>
            <person name="Senalik D."/>
            <person name="Macko-Podgorni A."/>
            <person name="Grzebelus D."/>
            <person name="Bostan H."/>
            <person name="Rolling W."/>
            <person name="Curaba J."/>
            <person name="Simon P."/>
        </authorList>
    </citation>
    <scope>NUCLEOTIDE SEQUENCE</scope>
    <source>
        <tissue evidence="1">Leaf</tissue>
    </source>
</reference>
<dbReference type="PANTHER" id="PTHR34458">
    <property type="entry name" value="POLLEN OLE E 1 ALLERGEN AND EXTENSIN FAMILY PROTEIN-RELATED"/>
    <property type="match status" value="1"/>
</dbReference>
<gene>
    <name evidence="1" type="ORF">DCAR_0209281</name>
</gene>
<protein>
    <submittedName>
        <fullName evidence="1">Uncharacterized protein</fullName>
    </submittedName>
</protein>
<sequence length="166" mass="16979">MAHFSSTFLLTSTLAILLLATPSASQGTPLNLPAANLSSITQLQVLGFLACPLTSIPLVGSILGGSGVPVSVKCNGIDIGDPSALTDAFGFFSIPVPGFNTSALNLQPQQISCSVTVDFPLSKPSSCQTFPSTGSLQAPLSFGSLLQNGLGKLIALLNPGPFQYRA</sequence>
<name>A0A161XJE4_DAUCS</name>
<evidence type="ECO:0000313" key="1">
    <source>
        <dbReference type="EMBL" id="WOG90040.1"/>
    </source>
</evidence>
<dbReference type="EMBL" id="CP093344">
    <property type="protein sequence ID" value="WOG90040.1"/>
    <property type="molecule type" value="Genomic_DNA"/>
</dbReference>
<reference evidence="1" key="1">
    <citation type="journal article" date="2016" name="Nat. Genet.">
        <title>A high-quality carrot genome assembly provides new insights into carotenoid accumulation and asterid genome evolution.</title>
        <authorList>
            <person name="Iorizzo M."/>
            <person name="Ellison S."/>
            <person name="Senalik D."/>
            <person name="Zeng P."/>
            <person name="Satapoomin P."/>
            <person name="Huang J."/>
            <person name="Bowman M."/>
            <person name="Iovene M."/>
            <person name="Sanseverino W."/>
            <person name="Cavagnaro P."/>
            <person name="Yildiz M."/>
            <person name="Macko-Podgorni A."/>
            <person name="Moranska E."/>
            <person name="Grzebelus E."/>
            <person name="Grzebelus D."/>
            <person name="Ashrafi H."/>
            <person name="Zheng Z."/>
            <person name="Cheng S."/>
            <person name="Spooner D."/>
            <person name="Van Deynze A."/>
            <person name="Simon P."/>
        </authorList>
    </citation>
    <scope>NUCLEOTIDE SEQUENCE</scope>
    <source>
        <tissue evidence="1">Leaf</tissue>
    </source>
</reference>
<dbReference type="AlphaFoldDB" id="A0A161XJE4"/>